<protein>
    <recommendedName>
        <fullName evidence="3">Leucine-rich repeat domain-containing protein</fullName>
    </recommendedName>
</protein>
<dbReference type="AlphaFoldDB" id="A0AAD3CL96"/>
<organism evidence="1 2">
    <name type="scientific">Chaetoceros tenuissimus</name>
    <dbReference type="NCBI Taxonomy" id="426638"/>
    <lineage>
        <taxon>Eukaryota</taxon>
        <taxon>Sar</taxon>
        <taxon>Stramenopiles</taxon>
        <taxon>Ochrophyta</taxon>
        <taxon>Bacillariophyta</taxon>
        <taxon>Coscinodiscophyceae</taxon>
        <taxon>Chaetocerotophycidae</taxon>
        <taxon>Chaetocerotales</taxon>
        <taxon>Chaetocerotaceae</taxon>
        <taxon>Chaetoceros</taxon>
    </lineage>
</organism>
<evidence type="ECO:0008006" key="3">
    <source>
        <dbReference type="Google" id="ProtNLM"/>
    </source>
</evidence>
<dbReference type="Gene3D" id="3.80.10.10">
    <property type="entry name" value="Ribonuclease Inhibitor"/>
    <property type="match status" value="1"/>
</dbReference>
<gene>
    <name evidence="1" type="ORF">CTEN210_03615</name>
</gene>
<dbReference type="InterPro" id="IPR053139">
    <property type="entry name" value="Surface_bspA-like"/>
</dbReference>
<dbReference type="PANTHER" id="PTHR45661">
    <property type="entry name" value="SURFACE ANTIGEN"/>
    <property type="match status" value="1"/>
</dbReference>
<evidence type="ECO:0000313" key="2">
    <source>
        <dbReference type="Proteomes" id="UP001054902"/>
    </source>
</evidence>
<dbReference type="SUPFAM" id="SSF52058">
    <property type="entry name" value="L domain-like"/>
    <property type="match status" value="1"/>
</dbReference>
<dbReference type="InterPro" id="IPR032675">
    <property type="entry name" value="LRR_dom_sf"/>
</dbReference>
<reference evidence="1 2" key="1">
    <citation type="journal article" date="2021" name="Sci. Rep.">
        <title>The genome of the diatom Chaetoceros tenuissimus carries an ancient integrated fragment of an extant virus.</title>
        <authorList>
            <person name="Hongo Y."/>
            <person name="Kimura K."/>
            <person name="Takaki Y."/>
            <person name="Yoshida Y."/>
            <person name="Baba S."/>
            <person name="Kobayashi G."/>
            <person name="Nagasaki K."/>
            <person name="Hano T."/>
            <person name="Tomaru Y."/>
        </authorList>
    </citation>
    <scope>NUCLEOTIDE SEQUENCE [LARGE SCALE GENOMIC DNA]</scope>
    <source>
        <strain evidence="1 2">NIES-3715</strain>
    </source>
</reference>
<dbReference type="EMBL" id="BLLK01000022">
    <property type="protein sequence ID" value="GFH47140.1"/>
    <property type="molecule type" value="Genomic_DNA"/>
</dbReference>
<keyword evidence="2" id="KW-1185">Reference proteome</keyword>
<name>A0AAD3CL96_9STRA</name>
<comment type="caution">
    <text evidence="1">The sequence shown here is derived from an EMBL/GenBank/DDBJ whole genome shotgun (WGS) entry which is preliminary data.</text>
</comment>
<dbReference type="InterPro" id="IPR026906">
    <property type="entry name" value="LRR_5"/>
</dbReference>
<accession>A0AAD3CL96</accession>
<proteinExistence type="predicted"/>
<evidence type="ECO:0000313" key="1">
    <source>
        <dbReference type="EMBL" id="GFH47140.1"/>
    </source>
</evidence>
<dbReference type="Proteomes" id="UP001054902">
    <property type="component" value="Unassembled WGS sequence"/>
</dbReference>
<dbReference type="Pfam" id="PF13306">
    <property type="entry name" value="LRR_5"/>
    <property type="match status" value="1"/>
</dbReference>
<dbReference type="PANTHER" id="PTHR45661:SF3">
    <property type="entry name" value="IG-LIKE DOMAIN-CONTAINING PROTEIN"/>
    <property type="match status" value="1"/>
</dbReference>
<sequence length="273" mass="31096">MKLLRYPTQAEWEKIVALGPGVRMYNGMKTLFWNGVSLYDEDTRQWLIYDCQERRSWQVIIVLPGVEVIPKLSFYSCTIIKTVIMPDSGVKRIEDNAFGYCICLVFIKLSRALEYIGEWAFRDCDSLTSIFIPPSCREIANYVFDGCEELIILSISPHTQLGANVIASTALIEASKFKTDGMYGHYEDTTEVSTWIKSINDAEGLALHRICSSDNPDTEQVYRYVKDHGLRVMKLPNSIGITPLQYLAVNPYSEIDEGKLVKKYILEMMGEVV</sequence>